<dbReference type="Pfam" id="PF03732">
    <property type="entry name" value="Retrotrans_gag"/>
    <property type="match status" value="1"/>
</dbReference>
<evidence type="ECO:0000313" key="4">
    <source>
        <dbReference type="RefSeq" id="XP_021863565.1"/>
    </source>
</evidence>
<keyword evidence="3" id="KW-1185">Reference proteome</keyword>
<accession>A0A9R0KAN5</accession>
<protein>
    <recommendedName>
        <fullName evidence="5">Retrotransposon Copia-like N-terminal domain-containing protein</fullName>
    </recommendedName>
</protein>
<dbReference type="GeneID" id="110802432"/>
<dbReference type="InterPro" id="IPR005162">
    <property type="entry name" value="Retrotrans_gag_dom"/>
</dbReference>
<sequence length="380" mass="42544">MAGDESPPPPPTLDPSSPFYLGPNDKPGDFITPTRLHHENYDDWASDIQTAMEARRKFGFLNGTYTKPIPPCTQSDWIALNAMLISWIMNTITPEVKTSISKYREVKRLWDTLKAQFAVVNGPRIQQLHSSIARCEQTKTMTVAAYYAKLNVLWEELHNHEPIIECACCTSCTAGSRHEERRENGKLHQFLMGLYSDYYAQTRANILSQDALPSLNRAYQLVIQEERVRKARQPTEDRAPEVLGFALRTDSSRGRGRGDRVDKSHLTCTHCKKTGHEVSHCFEIVGYPEWYEERMKTDGGRGRGRFAGRGRGQSVRANAASTNHDCVPNDATTSSIAGSSNSSSLFSADQWKVLTGMFGNVKIPDNRLTGPIEGGDWNGC</sequence>
<dbReference type="InterPro" id="IPR036875">
    <property type="entry name" value="Znf_CCHC_sf"/>
</dbReference>
<evidence type="ECO:0000313" key="3">
    <source>
        <dbReference type="Proteomes" id="UP000813463"/>
    </source>
</evidence>
<dbReference type="GO" id="GO:0008270">
    <property type="term" value="F:zinc ion binding"/>
    <property type="evidence" value="ECO:0007669"/>
    <property type="project" value="InterPro"/>
</dbReference>
<dbReference type="AlphaFoldDB" id="A0A9R0KAN5"/>
<dbReference type="PANTHER" id="PTHR37610">
    <property type="entry name" value="CCHC-TYPE DOMAIN-CONTAINING PROTEIN"/>
    <property type="match status" value="1"/>
</dbReference>
<name>A0A9R0KAN5_SPIOL</name>
<gene>
    <name evidence="4" type="primary">LOC110802432</name>
</gene>
<evidence type="ECO:0008006" key="5">
    <source>
        <dbReference type="Google" id="ProtNLM"/>
    </source>
</evidence>
<feature type="domain" description="Retrotransposon Copia-like N-terminal" evidence="2">
    <location>
        <begin position="23"/>
        <end position="68"/>
    </location>
</feature>
<evidence type="ECO:0000259" key="1">
    <source>
        <dbReference type="Pfam" id="PF03732"/>
    </source>
</evidence>
<dbReference type="SUPFAM" id="SSF57756">
    <property type="entry name" value="Retrovirus zinc finger-like domains"/>
    <property type="match status" value="1"/>
</dbReference>
<dbReference type="Proteomes" id="UP000813463">
    <property type="component" value="Chromosome 3"/>
</dbReference>
<dbReference type="OrthoDB" id="1929700at2759"/>
<dbReference type="Pfam" id="PF14244">
    <property type="entry name" value="Retrotran_gag_3"/>
    <property type="match status" value="1"/>
</dbReference>
<organism evidence="3 4">
    <name type="scientific">Spinacia oleracea</name>
    <name type="common">Spinach</name>
    <dbReference type="NCBI Taxonomy" id="3562"/>
    <lineage>
        <taxon>Eukaryota</taxon>
        <taxon>Viridiplantae</taxon>
        <taxon>Streptophyta</taxon>
        <taxon>Embryophyta</taxon>
        <taxon>Tracheophyta</taxon>
        <taxon>Spermatophyta</taxon>
        <taxon>Magnoliopsida</taxon>
        <taxon>eudicotyledons</taxon>
        <taxon>Gunneridae</taxon>
        <taxon>Pentapetalae</taxon>
        <taxon>Caryophyllales</taxon>
        <taxon>Chenopodiaceae</taxon>
        <taxon>Chenopodioideae</taxon>
        <taxon>Anserineae</taxon>
        <taxon>Spinacia</taxon>
    </lineage>
</organism>
<dbReference type="GO" id="GO:0003676">
    <property type="term" value="F:nucleic acid binding"/>
    <property type="evidence" value="ECO:0007669"/>
    <property type="project" value="InterPro"/>
</dbReference>
<dbReference type="RefSeq" id="XP_021863565.1">
    <property type="nucleotide sequence ID" value="XM_022007873.2"/>
</dbReference>
<reference evidence="4" key="2">
    <citation type="submission" date="2025-08" db="UniProtKB">
        <authorList>
            <consortium name="RefSeq"/>
        </authorList>
    </citation>
    <scope>IDENTIFICATION</scope>
    <source>
        <tissue evidence="4">Leaf</tissue>
    </source>
</reference>
<feature type="domain" description="Retrotransposon gag" evidence="1">
    <location>
        <begin position="107"/>
        <end position="160"/>
    </location>
</feature>
<reference evidence="3" key="1">
    <citation type="journal article" date="2021" name="Nat. Commun.">
        <title>Genomic analyses provide insights into spinach domestication and the genetic basis of agronomic traits.</title>
        <authorList>
            <person name="Cai X."/>
            <person name="Sun X."/>
            <person name="Xu C."/>
            <person name="Sun H."/>
            <person name="Wang X."/>
            <person name="Ge C."/>
            <person name="Zhang Z."/>
            <person name="Wang Q."/>
            <person name="Fei Z."/>
            <person name="Jiao C."/>
            <person name="Wang Q."/>
        </authorList>
    </citation>
    <scope>NUCLEOTIDE SEQUENCE [LARGE SCALE GENOMIC DNA]</scope>
    <source>
        <strain evidence="3">cv. Varoflay</strain>
    </source>
</reference>
<proteinExistence type="predicted"/>
<dbReference type="InterPro" id="IPR029472">
    <property type="entry name" value="Copia-like_N"/>
</dbReference>
<evidence type="ECO:0000259" key="2">
    <source>
        <dbReference type="Pfam" id="PF14244"/>
    </source>
</evidence>
<dbReference type="PANTHER" id="PTHR37610:SF101">
    <property type="entry name" value="(RAPE) HYPOTHETICAL PROTEIN"/>
    <property type="match status" value="1"/>
</dbReference>
<dbReference type="KEGG" id="soe:110802432"/>